<sequence length="366" mass="42047">MPNRQEWRPWASIQLPDDLCSLSDISPETRKLWDRVGGLPQLLDPSSCFTPRPPPFEDVWIELVRGCKSHQYDVTYKGELLGDDRESEKEELYALALLHTQQPIAREACGIKVMNIWEHGLQQRMILPEGLSKVNLGGSCMFSCHITPPGTISPFHHDFGKAQLVYCFGTKHWVVIPGLDENIRHYINESVHDNVLKRFLTHQPKGAILIKHTSEKVLFLPPGTIHAVETEEGAIFIGGEFPVIECLDVMPWLIRAQLQVFETSQEILKQDLNNYTEVVKETLRLRRDCLTILALKSWLEVYPVLLSTLRRLQGKSKNDLKDWTKDLFRLWGAWTKTTEIKACPCQPGKVLDEMGAHFRKEHLRQL</sequence>
<dbReference type="EMBL" id="FJOG01000007">
    <property type="protein sequence ID" value="CZR55704.1"/>
    <property type="molecule type" value="Genomic_DNA"/>
</dbReference>
<reference evidence="1 2" key="1">
    <citation type="submission" date="2016-03" db="EMBL/GenBank/DDBJ databases">
        <authorList>
            <person name="Ploux O."/>
        </authorList>
    </citation>
    <scope>NUCLEOTIDE SEQUENCE [LARGE SCALE GENOMIC DNA]</scope>
    <source>
        <strain evidence="1 2">UAMH 11012</strain>
    </source>
</reference>
<protein>
    <recommendedName>
        <fullName evidence="3">JmjC domain-containing protein</fullName>
    </recommendedName>
</protein>
<dbReference type="SUPFAM" id="SSF51197">
    <property type="entry name" value="Clavaminate synthase-like"/>
    <property type="match status" value="1"/>
</dbReference>
<proteinExistence type="predicted"/>
<gene>
    <name evidence="1" type="ORF">PAC_05592</name>
</gene>
<name>A0A1L7WSF1_9HELO</name>
<organism evidence="1 2">
    <name type="scientific">Phialocephala subalpina</name>
    <dbReference type="NCBI Taxonomy" id="576137"/>
    <lineage>
        <taxon>Eukaryota</taxon>
        <taxon>Fungi</taxon>
        <taxon>Dikarya</taxon>
        <taxon>Ascomycota</taxon>
        <taxon>Pezizomycotina</taxon>
        <taxon>Leotiomycetes</taxon>
        <taxon>Helotiales</taxon>
        <taxon>Mollisiaceae</taxon>
        <taxon>Phialocephala</taxon>
        <taxon>Phialocephala fortinii species complex</taxon>
    </lineage>
</organism>
<evidence type="ECO:0000313" key="2">
    <source>
        <dbReference type="Proteomes" id="UP000184330"/>
    </source>
</evidence>
<dbReference type="AlphaFoldDB" id="A0A1L7WSF1"/>
<keyword evidence="2" id="KW-1185">Reference proteome</keyword>
<dbReference type="Proteomes" id="UP000184330">
    <property type="component" value="Unassembled WGS sequence"/>
</dbReference>
<dbReference type="Gene3D" id="2.60.120.650">
    <property type="entry name" value="Cupin"/>
    <property type="match status" value="1"/>
</dbReference>
<dbReference type="OrthoDB" id="4196125at2759"/>
<evidence type="ECO:0000313" key="1">
    <source>
        <dbReference type="EMBL" id="CZR55704.1"/>
    </source>
</evidence>
<accession>A0A1L7WSF1</accession>
<evidence type="ECO:0008006" key="3">
    <source>
        <dbReference type="Google" id="ProtNLM"/>
    </source>
</evidence>